<dbReference type="InterPro" id="IPR047654">
    <property type="entry name" value="IS1634_transpos"/>
</dbReference>
<reference evidence="2" key="1">
    <citation type="journal article" date="2014" name="Int. J. Syst. Evol. Microbiol.">
        <title>Complete genome sequence of Corynebacterium casei LMG S-19264T (=DSM 44701T), isolated from a smear-ripened cheese.</title>
        <authorList>
            <consortium name="US DOE Joint Genome Institute (JGI-PGF)"/>
            <person name="Walter F."/>
            <person name="Albersmeier A."/>
            <person name="Kalinowski J."/>
            <person name="Ruckert C."/>
        </authorList>
    </citation>
    <scope>NUCLEOTIDE SEQUENCE</scope>
    <source>
        <strain evidence="2">CGMCC 1.15758</strain>
    </source>
</reference>
<dbReference type="PANTHER" id="PTHR34614:SF2">
    <property type="entry name" value="TRANSPOSASE IS4-LIKE DOMAIN-CONTAINING PROTEIN"/>
    <property type="match status" value="1"/>
</dbReference>
<dbReference type="EMBL" id="BMJS01000013">
    <property type="protein sequence ID" value="GGF97673.1"/>
    <property type="molecule type" value="Genomic_DNA"/>
</dbReference>
<keyword evidence="3" id="KW-1185">Reference proteome</keyword>
<organism evidence="2 3">
    <name type="scientific">Cysteiniphilum litorale</name>
    <dbReference type="NCBI Taxonomy" id="2056700"/>
    <lineage>
        <taxon>Bacteria</taxon>
        <taxon>Pseudomonadati</taxon>
        <taxon>Pseudomonadota</taxon>
        <taxon>Gammaproteobacteria</taxon>
        <taxon>Thiotrichales</taxon>
        <taxon>Fastidiosibacteraceae</taxon>
        <taxon>Cysteiniphilum</taxon>
    </lineage>
</organism>
<evidence type="ECO:0000313" key="3">
    <source>
        <dbReference type="Proteomes" id="UP000636949"/>
    </source>
</evidence>
<sequence>MPQILSTCGLSNSECQDALATILARTLYPASEVRTCEVLKTKSALDEVLQTDFSTLHKNRLYRISDVLLKSKDAIEEALYQREKTWFEFEEIVTLYDLTNTYFEGQSLDNELGALGRSKEKRSDCMLVTLALVLDGSGFIKKSQLFKGNVSEPKTLEEMVKPCSKEAIVVMDAGIATEDNIQWLTEHGYKYLVISRKRNLSLPEDISGVVVKEDPDNKVTTYLVKPSEGDEVQLYCHSQGMENKGSAMYEKFKQRFIEELEKIKAGLSKKGCTKKYDKVCEKLGRLKEKYSKVASHFELELKADANKENALSLTWHDKETRANKNKGIYCIRANQTHLNNQQIWQTYRMLNDIEAAFRVLKSDLGMRPVYHQTTERISGHIFISILAYHILHCIRFQLKKVDIHDSWETILLKLSTHYRVTTTMQTKEGKTLHIRKSTKPNHDQAKIYKACNAPAIPLKQIITTL</sequence>
<dbReference type="GO" id="GO:0006313">
    <property type="term" value="P:DNA transposition"/>
    <property type="evidence" value="ECO:0007669"/>
    <property type="project" value="InterPro"/>
</dbReference>
<name>A0A8J2Z4M0_9GAMM</name>
<dbReference type="SUPFAM" id="SSF53098">
    <property type="entry name" value="Ribonuclease H-like"/>
    <property type="match status" value="1"/>
</dbReference>
<dbReference type="PANTHER" id="PTHR34614">
    <property type="match status" value="1"/>
</dbReference>
<protein>
    <recommendedName>
        <fullName evidence="1">Transposase IS4-like domain-containing protein</fullName>
    </recommendedName>
</protein>
<evidence type="ECO:0000259" key="1">
    <source>
        <dbReference type="Pfam" id="PF01609"/>
    </source>
</evidence>
<dbReference type="GO" id="GO:0003677">
    <property type="term" value="F:DNA binding"/>
    <property type="evidence" value="ECO:0007669"/>
    <property type="project" value="InterPro"/>
</dbReference>
<dbReference type="Proteomes" id="UP000636949">
    <property type="component" value="Unassembled WGS sequence"/>
</dbReference>
<dbReference type="NCBIfam" id="NF033559">
    <property type="entry name" value="transpos_IS1634"/>
    <property type="match status" value="1"/>
</dbReference>
<dbReference type="Pfam" id="PF01609">
    <property type="entry name" value="DDE_Tnp_1"/>
    <property type="match status" value="1"/>
</dbReference>
<proteinExistence type="predicted"/>
<evidence type="ECO:0000313" key="2">
    <source>
        <dbReference type="EMBL" id="GGF97673.1"/>
    </source>
</evidence>
<comment type="caution">
    <text evidence="2">The sequence shown here is derived from an EMBL/GenBank/DDBJ whole genome shotgun (WGS) entry which is preliminary data.</text>
</comment>
<gene>
    <name evidence="2" type="ORF">GCM10010995_13570</name>
</gene>
<dbReference type="InterPro" id="IPR012337">
    <property type="entry name" value="RNaseH-like_sf"/>
</dbReference>
<dbReference type="GO" id="GO:0004803">
    <property type="term" value="F:transposase activity"/>
    <property type="evidence" value="ECO:0007669"/>
    <property type="project" value="InterPro"/>
</dbReference>
<dbReference type="InterPro" id="IPR002559">
    <property type="entry name" value="Transposase_11"/>
</dbReference>
<accession>A0A8J2Z4M0</accession>
<feature type="domain" description="Transposase IS4-like" evidence="1">
    <location>
        <begin position="124"/>
        <end position="388"/>
    </location>
</feature>
<dbReference type="RefSeq" id="WP_188618906.1">
    <property type="nucleotide sequence ID" value="NZ_BMJS01000013.1"/>
</dbReference>
<reference evidence="2" key="2">
    <citation type="submission" date="2020-09" db="EMBL/GenBank/DDBJ databases">
        <authorList>
            <person name="Sun Q."/>
            <person name="Zhou Y."/>
        </authorList>
    </citation>
    <scope>NUCLEOTIDE SEQUENCE</scope>
    <source>
        <strain evidence="2">CGMCC 1.15758</strain>
    </source>
</reference>
<dbReference type="AlphaFoldDB" id="A0A8J2Z4M0"/>